<feature type="transmembrane region" description="Helical" evidence="9">
    <location>
        <begin position="159"/>
        <end position="181"/>
    </location>
</feature>
<feature type="transmembrane region" description="Helical" evidence="9">
    <location>
        <begin position="49"/>
        <end position="69"/>
    </location>
</feature>
<comment type="subcellular location">
    <subcellularLocation>
        <location evidence="1">Cell membrane</location>
        <topology evidence="1">Multi-pass membrane protein</topology>
    </subcellularLocation>
</comment>
<comment type="caution">
    <text evidence="11">The sequence shown here is derived from an EMBL/GenBank/DDBJ whole genome shotgun (WGS) entry which is preliminary data.</text>
</comment>
<feature type="transmembrane region" description="Helical" evidence="9">
    <location>
        <begin position="240"/>
        <end position="261"/>
    </location>
</feature>
<dbReference type="Gene3D" id="1.20.1250.20">
    <property type="entry name" value="MFS general substrate transporter like domains"/>
    <property type="match status" value="2"/>
</dbReference>
<dbReference type="PANTHER" id="PTHR48021:SF1">
    <property type="entry name" value="GH07001P-RELATED"/>
    <property type="match status" value="1"/>
</dbReference>
<dbReference type="InterPro" id="IPR036259">
    <property type="entry name" value="MFS_trans_sf"/>
</dbReference>
<gene>
    <name evidence="11" type="ORF">HPB48_014222</name>
</gene>
<dbReference type="CDD" id="cd17358">
    <property type="entry name" value="MFS_GLUT6_8_Class3_like"/>
    <property type="match status" value="1"/>
</dbReference>
<dbReference type="Pfam" id="PF00083">
    <property type="entry name" value="Sugar_tr"/>
    <property type="match status" value="1"/>
</dbReference>
<evidence type="ECO:0000259" key="10">
    <source>
        <dbReference type="PROSITE" id="PS50850"/>
    </source>
</evidence>
<dbReference type="InterPro" id="IPR044775">
    <property type="entry name" value="MFS_ERD6/Tret1-like"/>
</dbReference>
<dbReference type="PANTHER" id="PTHR48021">
    <property type="match status" value="1"/>
</dbReference>
<feature type="transmembrane region" description="Helical" evidence="9">
    <location>
        <begin position="304"/>
        <end position="326"/>
    </location>
</feature>
<dbReference type="AlphaFoldDB" id="A0A9J6FLW2"/>
<keyword evidence="6 9" id="KW-1133">Transmembrane helix</keyword>
<dbReference type="GO" id="GO:0005886">
    <property type="term" value="C:plasma membrane"/>
    <property type="evidence" value="ECO:0007669"/>
    <property type="project" value="UniProtKB-SubCell"/>
</dbReference>
<dbReference type="GO" id="GO:0051119">
    <property type="term" value="F:sugar transmembrane transporter activity"/>
    <property type="evidence" value="ECO:0007669"/>
    <property type="project" value="InterPro"/>
</dbReference>
<dbReference type="EMBL" id="JABSTR010000001">
    <property type="protein sequence ID" value="KAH9362996.1"/>
    <property type="molecule type" value="Genomic_DNA"/>
</dbReference>
<evidence type="ECO:0000256" key="8">
    <source>
        <dbReference type="RuleBase" id="RU003346"/>
    </source>
</evidence>
<sequence>MLRGVPPFYYVAGSSSLASVAMGTVLGYSSPALVSMAASGIRMTPSQQTWFGSVLAMGALVGSLVAGYLIERFGRVRPIQLSSLGFIAGCLCMCGASLAWLFVGRALSGFCCGLVSLSVPVFVAEISPPRVRGLLGSGIQFAITLGVLLVFVGGKWLDWLPLALLCTVCPALMAIAMSFAVESPRWLLACGRREQALDALRYLNGPKFSAEAECLAIEATIVSHSVGLGDLLHRSFSVPLVYTLLLMFFQQFCGINVITFYSASIFETADSGISAADCTIILGVVQVLASLAASLLMDRAGRRCLMIVSSLAVSLSLLVLGLFYYFKDDGLFRQRYRYVPLASLTVYIAAFCLGIGPVPWIVMGEILSPRARGLSTGISTAFCFFCEFLITKEFQDLVHVFNFSGLFWIFALVTLVQIFFVYLCIPETKGKSLEDISQIFENGSTSISSTTALHPSGSLRGITRLEASLSTLSNSDKDELLGTPKKCSDTVKELIGNEMPSCKRVHPEGDGNE</sequence>
<dbReference type="OMA" id="ISSNWIW"/>
<feature type="transmembrane region" description="Helical" evidence="9">
    <location>
        <begin position="273"/>
        <end position="297"/>
    </location>
</feature>
<dbReference type="Proteomes" id="UP000821853">
    <property type="component" value="Chromosome 1"/>
</dbReference>
<keyword evidence="4" id="KW-0762">Sugar transport</keyword>
<evidence type="ECO:0000256" key="7">
    <source>
        <dbReference type="ARBA" id="ARBA00023136"/>
    </source>
</evidence>
<dbReference type="SUPFAM" id="SSF103473">
    <property type="entry name" value="MFS general substrate transporter"/>
    <property type="match status" value="1"/>
</dbReference>
<protein>
    <recommendedName>
        <fullName evidence="10">Major facilitator superfamily (MFS) profile domain-containing protein</fullName>
    </recommendedName>
</protein>
<name>A0A9J6FLW2_HAELO</name>
<dbReference type="InterPro" id="IPR005829">
    <property type="entry name" value="Sugar_transporter_CS"/>
</dbReference>
<dbReference type="InterPro" id="IPR050549">
    <property type="entry name" value="MFS_Trehalose_Transporter"/>
</dbReference>
<keyword evidence="12" id="KW-1185">Reference proteome</keyword>
<feature type="domain" description="Major facilitator superfamily (MFS) profile" evidence="10">
    <location>
        <begin position="1"/>
        <end position="429"/>
    </location>
</feature>
<reference evidence="11 12" key="1">
    <citation type="journal article" date="2020" name="Cell">
        <title>Large-Scale Comparative Analyses of Tick Genomes Elucidate Their Genetic Diversity and Vector Capacities.</title>
        <authorList>
            <consortium name="Tick Genome and Microbiome Consortium (TIGMIC)"/>
            <person name="Jia N."/>
            <person name="Wang J."/>
            <person name="Shi W."/>
            <person name="Du L."/>
            <person name="Sun Y."/>
            <person name="Zhan W."/>
            <person name="Jiang J.F."/>
            <person name="Wang Q."/>
            <person name="Zhang B."/>
            <person name="Ji P."/>
            <person name="Bell-Sakyi L."/>
            <person name="Cui X.M."/>
            <person name="Yuan T.T."/>
            <person name="Jiang B.G."/>
            <person name="Yang W.F."/>
            <person name="Lam T.T."/>
            <person name="Chang Q.C."/>
            <person name="Ding S.J."/>
            <person name="Wang X.J."/>
            <person name="Zhu J.G."/>
            <person name="Ruan X.D."/>
            <person name="Zhao L."/>
            <person name="Wei J.T."/>
            <person name="Ye R.Z."/>
            <person name="Que T.C."/>
            <person name="Du C.H."/>
            <person name="Zhou Y.H."/>
            <person name="Cheng J.X."/>
            <person name="Dai P.F."/>
            <person name="Guo W.B."/>
            <person name="Han X.H."/>
            <person name="Huang E.J."/>
            <person name="Li L.F."/>
            <person name="Wei W."/>
            <person name="Gao Y.C."/>
            <person name="Liu J.Z."/>
            <person name="Shao H.Z."/>
            <person name="Wang X."/>
            <person name="Wang C.C."/>
            <person name="Yang T.C."/>
            <person name="Huo Q.B."/>
            <person name="Li W."/>
            <person name="Chen H.Y."/>
            <person name="Chen S.E."/>
            <person name="Zhou L.G."/>
            <person name="Ni X.B."/>
            <person name="Tian J.H."/>
            <person name="Sheng Y."/>
            <person name="Liu T."/>
            <person name="Pan Y.S."/>
            <person name="Xia L.Y."/>
            <person name="Li J."/>
            <person name="Zhao F."/>
            <person name="Cao W.C."/>
        </authorList>
    </citation>
    <scope>NUCLEOTIDE SEQUENCE [LARGE SCALE GENOMIC DNA]</scope>
    <source>
        <strain evidence="11">HaeL-2018</strain>
    </source>
</reference>
<keyword evidence="7 9" id="KW-0472">Membrane</keyword>
<evidence type="ECO:0000256" key="1">
    <source>
        <dbReference type="ARBA" id="ARBA00004651"/>
    </source>
</evidence>
<feature type="transmembrane region" description="Helical" evidence="9">
    <location>
        <begin position="374"/>
        <end position="391"/>
    </location>
</feature>
<accession>A0A9J6FLW2</accession>
<keyword evidence="5 9" id="KW-0812">Transmembrane</keyword>
<dbReference type="InterPro" id="IPR005828">
    <property type="entry name" value="MFS_sugar_transport-like"/>
</dbReference>
<feature type="transmembrane region" description="Helical" evidence="9">
    <location>
        <begin position="338"/>
        <end position="362"/>
    </location>
</feature>
<keyword evidence="3" id="KW-1003">Cell membrane</keyword>
<feature type="transmembrane region" description="Helical" evidence="9">
    <location>
        <begin position="133"/>
        <end position="153"/>
    </location>
</feature>
<dbReference type="VEuPathDB" id="VectorBase:HLOH_059586"/>
<evidence type="ECO:0000256" key="9">
    <source>
        <dbReference type="SAM" id="Phobius"/>
    </source>
</evidence>
<dbReference type="NCBIfam" id="TIGR00879">
    <property type="entry name" value="SP"/>
    <property type="match status" value="1"/>
</dbReference>
<dbReference type="PRINTS" id="PR00171">
    <property type="entry name" value="SUGRTRNSPORT"/>
</dbReference>
<dbReference type="FunFam" id="1.20.1250.20:FF:000218">
    <property type="entry name" value="facilitated trehalose transporter Tret1"/>
    <property type="match status" value="1"/>
</dbReference>
<evidence type="ECO:0000256" key="5">
    <source>
        <dbReference type="ARBA" id="ARBA00022692"/>
    </source>
</evidence>
<organism evidence="11 12">
    <name type="scientific">Haemaphysalis longicornis</name>
    <name type="common">Bush tick</name>
    <dbReference type="NCBI Taxonomy" id="44386"/>
    <lineage>
        <taxon>Eukaryota</taxon>
        <taxon>Metazoa</taxon>
        <taxon>Ecdysozoa</taxon>
        <taxon>Arthropoda</taxon>
        <taxon>Chelicerata</taxon>
        <taxon>Arachnida</taxon>
        <taxon>Acari</taxon>
        <taxon>Parasitiformes</taxon>
        <taxon>Ixodida</taxon>
        <taxon>Ixodoidea</taxon>
        <taxon>Ixodidae</taxon>
        <taxon>Haemaphysalinae</taxon>
        <taxon>Haemaphysalis</taxon>
    </lineage>
</organism>
<dbReference type="InterPro" id="IPR020846">
    <property type="entry name" value="MFS_dom"/>
</dbReference>
<dbReference type="PROSITE" id="PS00216">
    <property type="entry name" value="SUGAR_TRANSPORT_1"/>
    <property type="match status" value="1"/>
</dbReference>
<evidence type="ECO:0000256" key="6">
    <source>
        <dbReference type="ARBA" id="ARBA00022989"/>
    </source>
</evidence>
<feature type="transmembrane region" description="Helical" evidence="9">
    <location>
        <begin position="7"/>
        <end position="29"/>
    </location>
</feature>
<keyword evidence="2 8" id="KW-0813">Transport</keyword>
<dbReference type="PROSITE" id="PS00217">
    <property type="entry name" value="SUGAR_TRANSPORT_2"/>
    <property type="match status" value="1"/>
</dbReference>
<evidence type="ECO:0000256" key="4">
    <source>
        <dbReference type="ARBA" id="ARBA00022597"/>
    </source>
</evidence>
<dbReference type="OrthoDB" id="6339427at2759"/>
<comment type="similarity">
    <text evidence="8">Belongs to the major facilitator superfamily. Sugar transporter (TC 2.A.1.1) family.</text>
</comment>
<evidence type="ECO:0000256" key="3">
    <source>
        <dbReference type="ARBA" id="ARBA00022475"/>
    </source>
</evidence>
<evidence type="ECO:0000313" key="11">
    <source>
        <dbReference type="EMBL" id="KAH9362996.1"/>
    </source>
</evidence>
<dbReference type="InterPro" id="IPR003663">
    <property type="entry name" value="Sugar/inositol_transpt"/>
</dbReference>
<proteinExistence type="inferred from homology"/>
<dbReference type="PROSITE" id="PS50850">
    <property type="entry name" value="MFS"/>
    <property type="match status" value="1"/>
</dbReference>
<feature type="transmembrane region" description="Helical" evidence="9">
    <location>
        <begin position="81"/>
        <end position="101"/>
    </location>
</feature>
<evidence type="ECO:0000256" key="2">
    <source>
        <dbReference type="ARBA" id="ARBA00022448"/>
    </source>
</evidence>
<evidence type="ECO:0000313" key="12">
    <source>
        <dbReference type="Proteomes" id="UP000821853"/>
    </source>
</evidence>
<feature type="transmembrane region" description="Helical" evidence="9">
    <location>
        <begin position="403"/>
        <end position="425"/>
    </location>
</feature>